<feature type="compositionally biased region" description="Basic residues" evidence="1">
    <location>
        <begin position="67"/>
        <end position="76"/>
    </location>
</feature>
<dbReference type="Proteomes" id="UP000541444">
    <property type="component" value="Unassembled WGS sequence"/>
</dbReference>
<evidence type="ECO:0000313" key="2">
    <source>
        <dbReference type="EMBL" id="KAF6175783.1"/>
    </source>
</evidence>
<gene>
    <name evidence="2" type="ORF">GIB67_035910</name>
</gene>
<dbReference type="EMBL" id="JACGCM010000146">
    <property type="protein sequence ID" value="KAF6175783.1"/>
    <property type="molecule type" value="Genomic_DNA"/>
</dbReference>
<proteinExistence type="predicted"/>
<protein>
    <submittedName>
        <fullName evidence="2">Uncharacterized protein</fullName>
    </submittedName>
</protein>
<name>A0A7J7P8X5_9MAGN</name>
<dbReference type="AlphaFoldDB" id="A0A7J7P8X5"/>
<dbReference type="OrthoDB" id="783264at2759"/>
<evidence type="ECO:0000313" key="3">
    <source>
        <dbReference type="Proteomes" id="UP000541444"/>
    </source>
</evidence>
<evidence type="ECO:0000256" key="1">
    <source>
        <dbReference type="SAM" id="MobiDB-lite"/>
    </source>
</evidence>
<feature type="compositionally biased region" description="Polar residues" evidence="1">
    <location>
        <begin position="40"/>
        <end position="53"/>
    </location>
</feature>
<accession>A0A7J7P8X5</accession>
<dbReference type="PANTHER" id="PTHR35131">
    <property type="entry name" value="EXPRESSED PROTEIN"/>
    <property type="match status" value="1"/>
</dbReference>
<sequence length="340" mass="38013">MATTTPAKIGTKGTVGSLVLQEMEYFSKLELNHHEKRSQKPQVQTSTDCSSINGGSGSKLGSVVVPSRRKRKKKKGGSGFLPSMCSAVEVADTRNKINQDLTMSSVEEEYDGTDDEDEFESDEAGWIEAQHYIVGHHVEYDAYWRHVSHGALMSDITRCGNIDIPGFDTLTARVTFPHVEFPTGNFSTQETQIPPLRLGDYPGWIMELGSPYGTTWHTIPSIVTTSTVDVPIEYDFFAMTEGMQKLTLDMTLDLEARRLHDQSCITHLTTNLRRTEYRLSQLKDYLNGEGVVVDWEDDEGKAKTSQAGTSRGFKWEGFAGKDISRWGRSSPTIKMYTGIF</sequence>
<reference evidence="2 3" key="1">
    <citation type="journal article" date="2020" name="IScience">
        <title>Genome Sequencing of the Endangered Kingdonia uniflora (Circaeasteraceae, Ranunculales) Reveals Potential Mechanisms of Evolutionary Specialization.</title>
        <authorList>
            <person name="Sun Y."/>
            <person name="Deng T."/>
            <person name="Zhang A."/>
            <person name="Moore M.J."/>
            <person name="Landis J.B."/>
            <person name="Lin N."/>
            <person name="Zhang H."/>
            <person name="Zhang X."/>
            <person name="Huang J."/>
            <person name="Zhang X."/>
            <person name="Sun H."/>
            <person name="Wang H."/>
        </authorList>
    </citation>
    <scope>NUCLEOTIDE SEQUENCE [LARGE SCALE GENOMIC DNA]</scope>
    <source>
        <strain evidence="2">TB1705</strain>
        <tissue evidence="2">Leaf</tissue>
    </source>
</reference>
<keyword evidence="3" id="KW-1185">Reference proteome</keyword>
<organism evidence="2 3">
    <name type="scientific">Kingdonia uniflora</name>
    <dbReference type="NCBI Taxonomy" id="39325"/>
    <lineage>
        <taxon>Eukaryota</taxon>
        <taxon>Viridiplantae</taxon>
        <taxon>Streptophyta</taxon>
        <taxon>Embryophyta</taxon>
        <taxon>Tracheophyta</taxon>
        <taxon>Spermatophyta</taxon>
        <taxon>Magnoliopsida</taxon>
        <taxon>Ranunculales</taxon>
        <taxon>Circaeasteraceae</taxon>
        <taxon>Kingdonia</taxon>
    </lineage>
</organism>
<dbReference type="PANTHER" id="PTHR35131:SF1">
    <property type="entry name" value="EXPRESSED PROTEIN"/>
    <property type="match status" value="1"/>
</dbReference>
<feature type="region of interest" description="Disordered" evidence="1">
    <location>
        <begin position="32"/>
        <end position="79"/>
    </location>
</feature>
<comment type="caution">
    <text evidence="2">The sequence shown here is derived from an EMBL/GenBank/DDBJ whole genome shotgun (WGS) entry which is preliminary data.</text>
</comment>